<keyword evidence="4 8" id="KW-0347">Helicase</keyword>
<dbReference type="Pfam" id="PF13087">
    <property type="entry name" value="AAA_12"/>
    <property type="match status" value="1"/>
</dbReference>
<evidence type="ECO:0000256" key="6">
    <source>
        <dbReference type="SAM" id="MobiDB-lite"/>
    </source>
</evidence>
<proteinExistence type="inferred from homology"/>
<keyword evidence="3" id="KW-0378">Hydrolase</keyword>
<evidence type="ECO:0000256" key="4">
    <source>
        <dbReference type="ARBA" id="ARBA00022806"/>
    </source>
</evidence>
<dbReference type="Pfam" id="PF13086">
    <property type="entry name" value="AAA_11"/>
    <property type="match status" value="2"/>
</dbReference>
<gene>
    <name evidence="8" type="ORF">CUN61_09300</name>
</gene>
<dbReference type="RefSeq" id="WP_208671333.1">
    <property type="nucleotide sequence ID" value="NZ_CP024767.1"/>
</dbReference>
<dbReference type="SUPFAM" id="SSF56112">
    <property type="entry name" value="Protein kinase-like (PK-like)"/>
    <property type="match status" value="1"/>
</dbReference>
<evidence type="ECO:0000259" key="7">
    <source>
        <dbReference type="PROSITE" id="PS50011"/>
    </source>
</evidence>
<dbReference type="SUPFAM" id="SSF52540">
    <property type="entry name" value="P-loop containing nucleoside triphosphate hydrolases"/>
    <property type="match status" value="1"/>
</dbReference>
<dbReference type="PANTHER" id="PTHR43788">
    <property type="entry name" value="DNA2/NAM7 HELICASE FAMILY MEMBER"/>
    <property type="match status" value="1"/>
</dbReference>
<feature type="domain" description="Protein kinase" evidence="7">
    <location>
        <begin position="1"/>
        <end position="387"/>
    </location>
</feature>
<dbReference type="Gene3D" id="3.30.200.20">
    <property type="entry name" value="Phosphorylase Kinase, domain 1"/>
    <property type="match status" value="1"/>
</dbReference>
<dbReference type="Proteomes" id="UP000291121">
    <property type="component" value="Chromosome"/>
</dbReference>
<dbReference type="InterPro" id="IPR027417">
    <property type="entry name" value="P-loop_NTPase"/>
</dbReference>
<dbReference type="EMBL" id="CP024767">
    <property type="protein sequence ID" value="QAY84171.1"/>
    <property type="molecule type" value="Genomic_DNA"/>
</dbReference>
<protein>
    <submittedName>
        <fullName evidence="8">Helicase</fullName>
    </submittedName>
</protein>
<dbReference type="InterPro" id="IPR041677">
    <property type="entry name" value="DNA2/NAM7_AAA_11"/>
</dbReference>
<comment type="similarity">
    <text evidence="1">Belongs to the DNA2/NAM7 helicase family.</text>
</comment>
<dbReference type="PROSITE" id="PS50011">
    <property type="entry name" value="PROTEIN_KINASE_DOM"/>
    <property type="match status" value="1"/>
</dbReference>
<evidence type="ECO:0000256" key="1">
    <source>
        <dbReference type="ARBA" id="ARBA00007913"/>
    </source>
</evidence>
<evidence type="ECO:0000256" key="5">
    <source>
        <dbReference type="ARBA" id="ARBA00022840"/>
    </source>
</evidence>
<name>A0A4P6GFD8_9PSED</name>
<dbReference type="InterPro" id="IPR041679">
    <property type="entry name" value="DNA2/NAM7-like_C"/>
</dbReference>
<keyword evidence="9" id="KW-1185">Reference proteome</keyword>
<dbReference type="InterPro" id="IPR050534">
    <property type="entry name" value="Coronavir_polyprotein_1ab"/>
</dbReference>
<dbReference type="GO" id="GO:0005524">
    <property type="term" value="F:ATP binding"/>
    <property type="evidence" value="ECO:0007669"/>
    <property type="project" value="UniProtKB-KW"/>
</dbReference>
<evidence type="ECO:0000313" key="8">
    <source>
        <dbReference type="EMBL" id="QAY84171.1"/>
    </source>
</evidence>
<organism evidence="8 9">
    <name type="scientific">Pseudomonas arsenicoxydans</name>
    <dbReference type="NCBI Taxonomy" id="702115"/>
    <lineage>
        <taxon>Bacteria</taxon>
        <taxon>Pseudomonadati</taxon>
        <taxon>Pseudomonadota</taxon>
        <taxon>Gammaproteobacteria</taxon>
        <taxon>Pseudomonadales</taxon>
        <taxon>Pseudomonadaceae</taxon>
        <taxon>Pseudomonas</taxon>
    </lineage>
</organism>
<dbReference type="Gene3D" id="1.10.510.10">
    <property type="entry name" value="Transferase(Phosphotransferase) domain 1"/>
    <property type="match status" value="1"/>
</dbReference>
<dbReference type="Gene3D" id="3.40.50.300">
    <property type="entry name" value="P-loop containing nucleotide triphosphate hydrolases"/>
    <property type="match status" value="2"/>
</dbReference>
<dbReference type="CDD" id="cd18808">
    <property type="entry name" value="SF1_C_Upf1"/>
    <property type="match status" value="1"/>
</dbReference>
<dbReference type="PANTHER" id="PTHR43788:SF8">
    <property type="entry name" value="DNA-BINDING PROTEIN SMUBP-2"/>
    <property type="match status" value="1"/>
</dbReference>
<keyword evidence="2" id="KW-0547">Nucleotide-binding</keyword>
<dbReference type="InterPro" id="IPR000719">
    <property type="entry name" value="Prot_kinase_dom"/>
</dbReference>
<dbReference type="GO" id="GO:0004672">
    <property type="term" value="F:protein kinase activity"/>
    <property type="evidence" value="ECO:0007669"/>
    <property type="project" value="InterPro"/>
</dbReference>
<evidence type="ECO:0000256" key="2">
    <source>
        <dbReference type="ARBA" id="ARBA00022741"/>
    </source>
</evidence>
<sequence>MKEFGDESFLNNYELEEPYLIEADQSSGQPNLISADKGGEPYLIKFWPRSPDTNDEDLEDIWLHELRQLHRLKGYPGTGDYISSLIESGRDAHGFYLVLDTNGRLPLTYILKKTATLSLRPHWLKRLKSSNIRIQFWENIIRIVKAIELLHAQGLLHRHLDANSILTKASGYEDTVDFQLTGFEWSIRVPTLKTARTEITSYAGNETFYSFATDWADLGFLIADLLGIKADIVDDLSQPISNLVTNTGLMLSEINLIRALTGKTFIQANIPQSALNGRLIEASAKSIIDSLNSITTRRHAIYDLAISLNPESKNTKAPFPVFVAVQKKYKEKHGVTLTNNDSEEVLKFIQQDLSDNPTLLLTLAPSKTEKRILIIGKELIYQIDPFLADKRTSEFTWDIGECQRAYLEPAHWMYKENCSSTIKSEQLKTYTIPEARQLYRNSPGSLSQTTWSAILRQFEEITDSKSPEQKSLIKGLATCHLTEIAYARADIFPVEMVDRYTSEDGTWLIKLSSINSIDAEALAKSMGLEPPAVRLENKLIKNLGEFEAVTWSLISNSLLTREEEGETLITFQEYETNNEDQLIYIFNCKTPPPHFKQYFIAPDSLQGTFRQLSRRASALDKLETHAELMNVLIHPQQRIITTQDKLPENDTFNNLDSSKQDAFKKILRTLPIYLVQGPPGVGKTHLITALIRQIFEQEPDSRVLLTAQSHSTVQHLFHEIEKTGVINGEGPETKLLVIQCNKQDKDDDTEVSDADIKAKDYLKKLIDSPLFRKSKSQNTKNTITNMMHGAKSKRYPLINQLLRSANMVFSTTNAEPVERMIRDKAQFDWTIMEETGKVTGIELLSPLLLSHRRLMIGDHKQLPPYRSTEIKAILSDAEKLRVVFKEAEQISNSKIKGETIKAMLDEETLTTDGFRDIGISAARNLMLFETLINDEEAESKKHKQIFGSLENRKPIASMLTVQHRMHPDIAELISHVFYKKELTTDEGKIRHYLQTPNPRPFFFASPKPLTNSAAITWIDMPDVQTTKNMKEGDSLPRWQNKLECSAVVDLLKKLRRHPNVEQKPKLAVLSPYAEQVSQLAKALTRKNPDSKYLSNLDLFTPPDDHSSFCSTVDGFQGSEADLIIVSLVRNNDKGSLRSALGFLVDERRMNVLLSRARYQLIIIGSYHFIREWAGHIEKTPSFSGYHNGEFLAKLFSKLESYRQQEKLTLLPWTELCPSAQTNQKKPNTNRKVNPIQVNKPNTVSARNNNGDKK</sequence>
<evidence type="ECO:0000313" key="9">
    <source>
        <dbReference type="Proteomes" id="UP000291121"/>
    </source>
</evidence>
<dbReference type="GO" id="GO:0043139">
    <property type="term" value="F:5'-3' DNA helicase activity"/>
    <property type="evidence" value="ECO:0007669"/>
    <property type="project" value="TreeGrafter"/>
</dbReference>
<dbReference type="AlphaFoldDB" id="A0A4P6GFD8"/>
<accession>A0A4P6GFD8</accession>
<reference evidence="8 9" key="1">
    <citation type="submission" date="2017-11" db="EMBL/GenBank/DDBJ databases">
        <title>Genome sequence of Pseudomonas arsenicoxydans ACM1.</title>
        <authorList>
            <person name="Nascimento F.X."/>
        </authorList>
    </citation>
    <scope>NUCLEOTIDE SEQUENCE [LARGE SCALE GENOMIC DNA]</scope>
    <source>
        <strain evidence="8 9">ACM1</strain>
    </source>
</reference>
<dbReference type="InterPro" id="IPR011009">
    <property type="entry name" value="Kinase-like_dom_sf"/>
</dbReference>
<dbReference type="InterPro" id="IPR047187">
    <property type="entry name" value="SF1_C_Upf1"/>
</dbReference>
<feature type="region of interest" description="Disordered" evidence="6">
    <location>
        <begin position="1219"/>
        <end position="1253"/>
    </location>
</feature>
<evidence type="ECO:0000256" key="3">
    <source>
        <dbReference type="ARBA" id="ARBA00022801"/>
    </source>
</evidence>
<dbReference type="GO" id="GO:0016787">
    <property type="term" value="F:hydrolase activity"/>
    <property type="evidence" value="ECO:0007669"/>
    <property type="project" value="UniProtKB-KW"/>
</dbReference>
<keyword evidence="5" id="KW-0067">ATP-binding</keyword>